<dbReference type="SUPFAM" id="SSF53098">
    <property type="entry name" value="Ribonuclease H-like"/>
    <property type="match status" value="1"/>
</dbReference>
<evidence type="ECO:0000313" key="1">
    <source>
        <dbReference type="EMBL" id="AIF22296.1"/>
    </source>
</evidence>
<organism evidence="1">
    <name type="scientific">uncultured marine thaumarchaeote SAT1000_09_B07</name>
    <dbReference type="NCBI Taxonomy" id="1456367"/>
    <lineage>
        <taxon>Archaea</taxon>
        <taxon>Nitrososphaerota</taxon>
        <taxon>environmental samples</taxon>
    </lineage>
</organism>
<proteinExistence type="predicted"/>
<dbReference type="AlphaFoldDB" id="A0A075I0Y9"/>
<dbReference type="InterPro" id="IPR012337">
    <property type="entry name" value="RNaseH-like_sf"/>
</dbReference>
<sequence>MLLDKQSDTNLPDPKQFDEHVSQWANLLNQPIPKIKRISLDIEVESEIGRIPDPKIAEKNYCCRF</sequence>
<reference evidence="1" key="1">
    <citation type="journal article" date="2014" name="Genome Biol. Evol.">
        <title>Pangenome evidence for extensive interdomain horizontal transfer affecting lineage core and shell genes in uncultured planktonic thaumarchaeota and euryarchaeota.</title>
        <authorList>
            <person name="Deschamps P."/>
            <person name="Zivanovic Y."/>
            <person name="Moreira D."/>
            <person name="Rodriguez-Valera F."/>
            <person name="Lopez-Garcia P."/>
        </authorList>
    </citation>
    <scope>NUCLEOTIDE SEQUENCE</scope>
</reference>
<keyword evidence="1" id="KW-0548">Nucleotidyltransferase</keyword>
<name>A0A075I0Y9_9ARCH</name>
<gene>
    <name evidence="1" type="primary">DPA</name>
    <name evidence="1" type="synonym">polB1</name>
</gene>
<dbReference type="GO" id="GO:0003887">
    <property type="term" value="F:DNA-directed DNA polymerase activity"/>
    <property type="evidence" value="ECO:0007669"/>
    <property type="project" value="UniProtKB-EC"/>
</dbReference>
<protein>
    <submittedName>
        <fullName evidence="1">DNA polymerase I (DPA, polB1)</fullName>
        <ecNumber evidence="1">2.7.7.7</ecNumber>
    </submittedName>
</protein>
<dbReference type="EC" id="2.7.7.7" evidence="1"/>
<accession>A0A075I0Y9</accession>
<dbReference type="EMBL" id="KF901208">
    <property type="protein sequence ID" value="AIF22296.1"/>
    <property type="molecule type" value="Genomic_DNA"/>
</dbReference>
<keyword evidence="1" id="KW-0808">Transferase</keyword>